<evidence type="ECO:0000313" key="2">
    <source>
        <dbReference type="Proteomes" id="UP000886501"/>
    </source>
</evidence>
<organism evidence="1 2">
    <name type="scientific">Thelephora ganbajun</name>
    <name type="common">Ganba fungus</name>
    <dbReference type="NCBI Taxonomy" id="370292"/>
    <lineage>
        <taxon>Eukaryota</taxon>
        <taxon>Fungi</taxon>
        <taxon>Dikarya</taxon>
        <taxon>Basidiomycota</taxon>
        <taxon>Agaricomycotina</taxon>
        <taxon>Agaricomycetes</taxon>
        <taxon>Thelephorales</taxon>
        <taxon>Thelephoraceae</taxon>
        <taxon>Thelephora</taxon>
    </lineage>
</organism>
<protein>
    <submittedName>
        <fullName evidence="1">Uncharacterized protein</fullName>
    </submittedName>
</protein>
<accession>A0ACB6Z4H1</accession>
<keyword evidence="2" id="KW-1185">Reference proteome</keyword>
<dbReference type="EMBL" id="MU118149">
    <property type="protein sequence ID" value="KAF9644280.1"/>
    <property type="molecule type" value="Genomic_DNA"/>
</dbReference>
<dbReference type="Proteomes" id="UP000886501">
    <property type="component" value="Unassembled WGS sequence"/>
</dbReference>
<name>A0ACB6Z4H1_THEGA</name>
<reference evidence="1" key="1">
    <citation type="submission" date="2019-10" db="EMBL/GenBank/DDBJ databases">
        <authorList>
            <consortium name="DOE Joint Genome Institute"/>
            <person name="Kuo A."/>
            <person name="Miyauchi S."/>
            <person name="Kiss E."/>
            <person name="Drula E."/>
            <person name="Kohler A."/>
            <person name="Sanchez-Garcia M."/>
            <person name="Andreopoulos B."/>
            <person name="Barry K.W."/>
            <person name="Bonito G."/>
            <person name="Buee M."/>
            <person name="Carver A."/>
            <person name="Chen C."/>
            <person name="Cichocki N."/>
            <person name="Clum A."/>
            <person name="Culley D."/>
            <person name="Crous P.W."/>
            <person name="Fauchery L."/>
            <person name="Girlanda M."/>
            <person name="Hayes R."/>
            <person name="Keri Z."/>
            <person name="Labutti K."/>
            <person name="Lipzen A."/>
            <person name="Lombard V."/>
            <person name="Magnuson J."/>
            <person name="Maillard F."/>
            <person name="Morin E."/>
            <person name="Murat C."/>
            <person name="Nolan M."/>
            <person name="Ohm R."/>
            <person name="Pangilinan J."/>
            <person name="Pereira M."/>
            <person name="Perotto S."/>
            <person name="Peter M."/>
            <person name="Riley R."/>
            <person name="Sitrit Y."/>
            <person name="Stielow B."/>
            <person name="Szollosi G."/>
            <person name="Zifcakova L."/>
            <person name="Stursova M."/>
            <person name="Spatafora J.W."/>
            <person name="Tedersoo L."/>
            <person name="Vaario L.-M."/>
            <person name="Yamada A."/>
            <person name="Yan M."/>
            <person name="Wang P."/>
            <person name="Xu J."/>
            <person name="Bruns T."/>
            <person name="Baldrian P."/>
            <person name="Vilgalys R."/>
            <person name="Henrissat B."/>
            <person name="Grigoriev I.V."/>
            <person name="Hibbett D."/>
            <person name="Nagy L.G."/>
            <person name="Martin F.M."/>
        </authorList>
    </citation>
    <scope>NUCLEOTIDE SEQUENCE</scope>
    <source>
        <strain evidence="1">P2</strain>
    </source>
</reference>
<reference evidence="1" key="2">
    <citation type="journal article" date="2020" name="Nat. Commun.">
        <title>Large-scale genome sequencing of mycorrhizal fungi provides insights into the early evolution of symbiotic traits.</title>
        <authorList>
            <person name="Miyauchi S."/>
            <person name="Kiss E."/>
            <person name="Kuo A."/>
            <person name="Drula E."/>
            <person name="Kohler A."/>
            <person name="Sanchez-Garcia M."/>
            <person name="Morin E."/>
            <person name="Andreopoulos B."/>
            <person name="Barry K.W."/>
            <person name="Bonito G."/>
            <person name="Buee M."/>
            <person name="Carver A."/>
            <person name="Chen C."/>
            <person name="Cichocki N."/>
            <person name="Clum A."/>
            <person name="Culley D."/>
            <person name="Crous P.W."/>
            <person name="Fauchery L."/>
            <person name="Girlanda M."/>
            <person name="Hayes R.D."/>
            <person name="Keri Z."/>
            <person name="LaButti K."/>
            <person name="Lipzen A."/>
            <person name="Lombard V."/>
            <person name="Magnuson J."/>
            <person name="Maillard F."/>
            <person name="Murat C."/>
            <person name="Nolan M."/>
            <person name="Ohm R.A."/>
            <person name="Pangilinan J."/>
            <person name="Pereira M.F."/>
            <person name="Perotto S."/>
            <person name="Peter M."/>
            <person name="Pfister S."/>
            <person name="Riley R."/>
            <person name="Sitrit Y."/>
            <person name="Stielow J.B."/>
            <person name="Szollosi G."/>
            <person name="Zifcakova L."/>
            <person name="Stursova M."/>
            <person name="Spatafora J.W."/>
            <person name="Tedersoo L."/>
            <person name="Vaario L.M."/>
            <person name="Yamada A."/>
            <person name="Yan M."/>
            <person name="Wang P."/>
            <person name="Xu J."/>
            <person name="Bruns T."/>
            <person name="Baldrian P."/>
            <person name="Vilgalys R."/>
            <person name="Dunand C."/>
            <person name="Henrissat B."/>
            <person name="Grigoriev I.V."/>
            <person name="Hibbett D."/>
            <person name="Nagy L.G."/>
            <person name="Martin F.M."/>
        </authorList>
    </citation>
    <scope>NUCLEOTIDE SEQUENCE</scope>
    <source>
        <strain evidence="1">P2</strain>
    </source>
</reference>
<comment type="caution">
    <text evidence="1">The sequence shown here is derived from an EMBL/GenBank/DDBJ whole genome shotgun (WGS) entry which is preliminary data.</text>
</comment>
<sequence length="582" mass="67107">MQPPEDPALPEQPALPPSSPASTPSDSQEEDPGASLVPSPHRGHYAIPFDIHEDTDQGKHHPKTIVEMRMCAMSHAIREKPRWWEKIKDTEIMARWRKEALEQQVPSPRHRKLTDVMIDYVLDELHGYAALRDEETGIEVGPFEQIWKSDSLIPENLRERLKAAVAPLENVPDSEKDWHPGSNGQVLDLVHPSLYPIVYNRTQVRSKDATFSFISKQFQWLPSDFTVSDRGKVSLFSPYINNIHPAYHADLYTVIPEVLERALPMFEQVLSDLRRPLLPMRIETTKVGYYPPERFESALCLWDDWPPWPEEEQSNSPDFNETEWYRAQGPRIPEGRPYNGGLEMVQKTVSLNGQTIQCIVKLANIVLTPENPEYPGGKWHVEGMLNERIVASFIYYYDSENITESKLAFRRATSEPWAHWQDDGFCMQTLYDMDRYSPCVQEIGDVITKADRCIAFPNLYQHQVQPFQLADLRKPGHRKILVFFLVDPTYRIPSATDVVPQQKEWLIDLTHQSSLGTYFAKLPVELLDLIVDEYGDTMTRKEAEAYRKELMGERSVAVEQSNSSYFEVVSPPFVVWTQLTRL</sequence>
<gene>
    <name evidence="1" type="ORF">BDM02DRAFT_3150579</name>
</gene>
<proteinExistence type="predicted"/>
<evidence type="ECO:0000313" key="1">
    <source>
        <dbReference type="EMBL" id="KAF9644280.1"/>
    </source>
</evidence>